<evidence type="ECO:0000259" key="2">
    <source>
        <dbReference type="Pfam" id="PF13828"/>
    </source>
</evidence>
<name>A0A242P978_9GAMM</name>
<keyword evidence="1" id="KW-0812">Transmembrane</keyword>
<feature type="transmembrane region" description="Helical" evidence="1">
    <location>
        <begin position="12"/>
        <end position="45"/>
    </location>
</feature>
<proteinExistence type="predicted"/>
<dbReference type="InterPro" id="IPR025241">
    <property type="entry name" value="DUF4190"/>
</dbReference>
<protein>
    <recommendedName>
        <fullName evidence="2">DUF4190 domain-containing protein</fullName>
    </recommendedName>
</protein>
<keyword evidence="1" id="KW-1133">Transmembrane helix</keyword>
<dbReference type="RefSeq" id="WP_034903477.1">
    <property type="nucleotide sequence ID" value="NZ_CAMLFL010000028.1"/>
</dbReference>
<accession>A0A242P978</accession>
<accession>A0A242NSQ6</accession>
<reference evidence="3 4" key="1">
    <citation type="submission" date="2017-03" db="EMBL/GenBank/DDBJ databases">
        <title>Comparative genomics of honeybee gut symbionts reveal geographically distinct and subgroup specific antibiotic resistance.</title>
        <authorList>
            <person name="Ludvigsen J."/>
            <person name="Porcellato D."/>
            <person name="Labee-Lund T.M."/>
            <person name="Amdam G.V."/>
            <person name="Rudi K."/>
        </authorList>
    </citation>
    <scope>NUCLEOTIDE SEQUENCE [LARGE SCALE GENOMIC DNA]</scope>
    <source>
        <strain evidence="3 4">A-4-12</strain>
    </source>
</reference>
<comment type="caution">
    <text evidence="3">The sequence shown here is derived from an EMBL/GenBank/DDBJ whole genome shotgun (WGS) entry which is preliminary data.</text>
</comment>
<gene>
    <name evidence="3" type="ORF">B6D06_09245</name>
</gene>
<feature type="transmembrane region" description="Helical" evidence="1">
    <location>
        <begin position="57"/>
        <end position="86"/>
    </location>
</feature>
<sequence>MEQQQNKPTSGFAIAGMICGIVSLIPMGLLSIAVAIVAIVLSAIAKGDIRNNNKNGAGFATAGMVCGIIAIALWVLLIVVIGGALLSFA</sequence>
<organism evidence="3 4">
    <name type="scientific">Gilliamella apis</name>
    <dbReference type="NCBI Taxonomy" id="1970738"/>
    <lineage>
        <taxon>Bacteria</taxon>
        <taxon>Pseudomonadati</taxon>
        <taxon>Pseudomonadota</taxon>
        <taxon>Gammaproteobacteria</taxon>
        <taxon>Orbales</taxon>
        <taxon>Orbaceae</taxon>
        <taxon>Gilliamella</taxon>
    </lineage>
</organism>
<dbReference type="AlphaFoldDB" id="A0A242P978"/>
<dbReference type="Pfam" id="PF13828">
    <property type="entry name" value="DUF4190"/>
    <property type="match status" value="1"/>
</dbReference>
<evidence type="ECO:0000313" key="3">
    <source>
        <dbReference type="EMBL" id="OTQ48603.1"/>
    </source>
</evidence>
<evidence type="ECO:0000256" key="1">
    <source>
        <dbReference type="SAM" id="Phobius"/>
    </source>
</evidence>
<dbReference type="EMBL" id="NASK01000101">
    <property type="protein sequence ID" value="OTQ48603.1"/>
    <property type="molecule type" value="Genomic_DNA"/>
</dbReference>
<keyword evidence="1" id="KW-0472">Membrane</keyword>
<dbReference type="GeneID" id="99745700"/>
<dbReference type="Proteomes" id="UP000194968">
    <property type="component" value="Unassembled WGS sequence"/>
</dbReference>
<evidence type="ECO:0000313" key="4">
    <source>
        <dbReference type="Proteomes" id="UP000194968"/>
    </source>
</evidence>
<feature type="domain" description="DUF4190" evidence="2">
    <location>
        <begin position="13"/>
        <end position="77"/>
    </location>
</feature>